<keyword evidence="1" id="KW-1133">Transmembrane helix</keyword>
<keyword evidence="1" id="KW-0472">Membrane</keyword>
<dbReference type="AlphaFoldDB" id="A0A951U4L5"/>
<organism evidence="2 3">
    <name type="scientific">Pegethrix bostrychoides GSE-TBD4-15B</name>
    <dbReference type="NCBI Taxonomy" id="2839662"/>
    <lineage>
        <taxon>Bacteria</taxon>
        <taxon>Bacillati</taxon>
        <taxon>Cyanobacteriota</taxon>
        <taxon>Cyanophyceae</taxon>
        <taxon>Oculatellales</taxon>
        <taxon>Oculatellaceae</taxon>
        <taxon>Pegethrix</taxon>
    </lineage>
</organism>
<feature type="transmembrane region" description="Helical" evidence="1">
    <location>
        <begin position="58"/>
        <end position="85"/>
    </location>
</feature>
<evidence type="ECO:0000313" key="2">
    <source>
        <dbReference type="EMBL" id="MBW4465541.1"/>
    </source>
</evidence>
<feature type="transmembrane region" description="Helical" evidence="1">
    <location>
        <begin position="16"/>
        <end position="37"/>
    </location>
</feature>
<proteinExistence type="predicted"/>
<feature type="transmembrane region" description="Helical" evidence="1">
    <location>
        <begin position="257"/>
        <end position="277"/>
    </location>
</feature>
<accession>A0A951U4L5</accession>
<reference evidence="2" key="1">
    <citation type="submission" date="2021-05" db="EMBL/GenBank/DDBJ databases">
        <authorList>
            <person name="Pietrasiak N."/>
            <person name="Ward R."/>
            <person name="Stajich J.E."/>
            <person name="Kurbessoian T."/>
        </authorList>
    </citation>
    <scope>NUCLEOTIDE SEQUENCE</scope>
    <source>
        <strain evidence="2">GSE-TBD4-15B</strain>
    </source>
</reference>
<feature type="transmembrane region" description="Helical" evidence="1">
    <location>
        <begin position="230"/>
        <end position="250"/>
    </location>
</feature>
<keyword evidence="1" id="KW-0812">Transmembrane</keyword>
<feature type="transmembrane region" description="Helical" evidence="1">
    <location>
        <begin position="168"/>
        <end position="188"/>
    </location>
</feature>
<feature type="transmembrane region" description="Helical" evidence="1">
    <location>
        <begin position="289"/>
        <end position="307"/>
    </location>
</feature>
<reference evidence="2" key="2">
    <citation type="journal article" date="2022" name="Microbiol. Resour. Announc.">
        <title>Metagenome Sequencing to Explore Phylogenomics of Terrestrial Cyanobacteria.</title>
        <authorList>
            <person name="Ward R.D."/>
            <person name="Stajich J.E."/>
            <person name="Johansen J.R."/>
            <person name="Huntemann M."/>
            <person name="Clum A."/>
            <person name="Foster B."/>
            <person name="Foster B."/>
            <person name="Roux S."/>
            <person name="Palaniappan K."/>
            <person name="Varghese N."/>
            <person name="Mukherjee S."/>
            <person name="Reddy T.B.K."/>
            <person name="Daum C."/>
            <person name="Copeland A."/>
            <person name="Chen I.A."/>
            <person name="Ivanova N.N."/>
            <person name="Kyrpides N.C."/>
            <person name="Shapiro N."/>
            <person name="Eloe-Fadrosh E.A."/>
            <person name="Pietrasiak N."/>
        </authorList>
    </citation>
    <scope>NUCLEOTIDE SEQUENCE</scope>
    <source>
        <strain evidence="2">GSE-TBD4-15B</strain>
    </source>
</reference>
<feature type="transmembrane region" description="Helical" evidence="1">
    <location>
        <begin position="200"/>
        <end position="218"/>
    </location>
</feature>
<comment type="caution">
    <text evidence="2">The sequence shown here is derived from an EMBL/GenBank/DDBJ whole genome shotgun (WGS) entry which is preliminary data.</text>
</comment>
<protein>
    <submittedName>
        <fullName evidence="2">Uncharacterized protein</fullName>
    </submittedName>
</protein>
<evidence type="ECO:0000256" key="1">
    <source>
        <dbReference type="SAM" id="Phobius"/>
    </source>
</evidence>
<sequence length="319" mass="36225">MALTLILVKPNQLDELTLIILILFGIVELAAFFFWIFKLSIFNFEKEYGDRQRFLSRSALEVIIFFLCAILILSPSAVVTTTAIYKTAYVLKIDKTTNCIKDGKTKETNKSSSLRKQFLSDKELEEWVSDDLNDRYNDKGAKATDMCSGVQDFLTSTSFDKHNDILPYQLSFSIQLTFLSFIAFPLLLGRYGKIRTLSYSVLYILILVVINVTVLALRDSIGLSSDENSNLIFSLILSAIFISTHSIILSRSRKYNFLLPVNFIVLSIVTHALSLAIYSQYSNEEYEALSLILILPLGLMICIFPFLKKILIRNLSLPE</sequence>
<gene>
    <name evidence="2" type="ORF">KME07_08880</name>
</gene>
<dbReference type="Proteomes" id="UP000707356">
    <property type="component" value="Unassembled WGS sequence"/>
</dbReference>
<name>A0A951U4L5_9CYAN</name>
<dbReference type="EMBL" id="JAHHHV010000048">
    <property type="protein sequence ID" value="MBW4465541.1"/>
    <property type="molecule type" value="Genomic_DNA"/>
</dbReference>
<evidence type="ECO:0000313" key="3">
    <source>
        <dbReference type="Proteomes" id="UP000707356"/>
    </source>
</evidence>